<sequence length="31" mass="3520">DKADEGESGTMPLMPWVTRMLQWTGQRTAII</sequence>
<evidence type="ECO:0000313" key="2">
    <source>
        <dbReference type="Proteomes" id="UP000265520"/>
    </source>
</evidence>
<feature type="non-terminal residue" evidence="1">
    <location>
        <position position="1"/>
    </location>
</feature>
<proteinExistence type="predicted"/>
<dbReference type="Proteomes" id="UP000265520">
    <property type="component" value="Unassembled WGS sequence"/>
</dbReference>
<organism evidence="1 2">
    <name type="scientific">Trifolium medium</name>
    <dbReference type="NCBI Taxonomy" id="97028"/>
    <lineage>
        <taxon>Eukaryota</taxon>
        <taxon>Viridiplantae</taxon>
        <taxon>Streptophyta</taxon>
        <taxon>Embryophyta</taxon>
        <taxon>Tracheophyta</taxon>
        <taxon>Spermatophyta</taxon>
        <taxon>Magnoliopsida</taxon>
        <taxon>eudicotyledons</taxon>
        <taxon>Gunneridae</taxon>
        <taxon>Pentapetalae</taxon>
        <taxon>rosids</taxon>
        <taxon>fabids</taxon>
        <taxon>Fabales</taxon>
        <taxon>Fabaceae</taxon>
        <taxon>Papilionoideae</taxon>
        <taxon>50 kb inversion clade</taxon>
        <taxon>NPAAA clade</taxon>
        <taxon>Hologalegina</taxon>
        <taxon>IRL clade</taxon>
        <taxon>Trifolieae</taxon>
        <taxon>Trifolium</taxon>
    </lineage>
</organism>
<evidence type="ECO:0000313" key="1">
    <source>
        <dbReference type="EMBL" id="MCI44382.1"/>
    </source>
</evidence>
<accession>A0A392S7G2</accession>
<comment type="caution">
    <text evidence="1">The sequence shown here is derived from an EMBL/GenBank/DDBJ whole genome shotgun (WGS) entry which is preliminary data.</text>
</comment>
<protein>
    <submittedName>
        <fullName evidence="1">Uncharacterized protein</fullName>
    </submittedName>
</protein>
<name>A0A392S7G2_9FABA</name>
<keyword evidence="2" id="KW-1185">Reference proteome</keyword>
<reference evidence="1 2" key="1">
    <citation type="journal article" date="2018" name="Front. Plant Sci.">
        <title>Red Clover (Trifolium pratense) and Zigzag Clover (T. medium) - A Picture of Genomic Similarities and Differences.</title>
        <authorList>
            <person name="Dluhosova J."/>
            <person name="Istvanek J."/>
            <person name="Nedelnik J."/>
            <person name="Repkova J."/>
        </authorList>
    </citation>
    <scope>NUCLEOTIDE SEQUENCE [LARGE SCALE GENOMIC DNA]</scope>
    <source>
        <strain evidence="2">cv. 10/8</strain>
        <tissue evidence="1">Leaf</tissue>
    </source>
</reference>
<dbReference type="EMBL" id="LXQA010329891">
    <property type="protein sequence ID" value="MCI44382.1"/>
    <property type="molecule type" value="Genomic_DNA"/>
</dbReference>
<dbReference type="AlphaFoldDB" id="A0A392S7G2"/>